<dbReference type="PANTHER" id="PTHR45663">
    <property type="entry name" value="GEO12009P1"/>
    <property type="match status" value="1"/>
</dbReference>
<accession>A0A4D6XVP6</accession>
<proteinExistence type="inferred from homology"/>
<evidence type="ECO:0000256" key="4">
    <source>
        <dbReference type="ARBA" id="ARBA00022982"/>
    </source>
</evidence>
<name>A0A4D6XVP6_9GAMM</name>
<keyword evidence="4" id="KW-0249">Electron transport</keyword>
<dbReference type="SUPFAM" id="SSF52833">
    <property type="entry name" value="Thioredoxin-like"/>
    <property type="match status" value="1"/>
</dbReference>
<feature type="active site" description="Nucleophile" evidence="9">
    <location>
        <position position="34"/>
    </location>
</feature>
<evidence type="ECO:0000256" key="2">
    <source>
        <dbReference type="ARBA" id="ARBA00008987"/>
    </source>
</evidence>
<evidence type="ECO:0000256" key="8">
    <source>
        <dbReference type="PIRNR" id="PIRNR000077"/>
    </source>
</evidence>
<evidence type="ECO:0000256" key="6">
    <source>
        <dbReference type="ARBA" id="ARBA00023284"/>
    </source>
</evidence>
<evidence type="ECO:0000256" key="7">
    <source>
        <dbReference type="NCBIfam" id="TIGR01068"/>
    </source>
</evidence>
<dbReference type="NCBIfam" id="TIGR01068">
    <property type="entry name" value="thioredoxin"/>
    <property type="match status" value="1"/>
</dbReference>
<dbReference type="GO" id="GO:0045454">
    <property type="term" value="P:cell redox homeostasis"/>
    <property type="evidence" value="ECO:0007669"/>
    <property type="project" value="TreeGrafter"/>
</dbReference>
<feature type="domain" description="Thioredoxin" evidence="11">
    <location>
        <begin position="1"/>
        <end position="110"/>
    </location>
</feature>
<evidence type="ECO:0000256" key="1">
    <source>
        <dbReference type="ARBA" id="ARBA00003318"/>
    </source>
</evidence>
<dbReference type="Proteomes" id="UP000298677">
    <property type="component" value="Chromosome"/>
</dbReference>
<feature type="disulfide bond" description="Redox-active" evidence="10">
    <location>
        <begin position="34"/>
        <end position="37"/>
    </location>
</feature>
<dbReference type="RefSeq" id="WP_158342136.1">
    <property type="nucleotide sequence ID" value="NZ_CP033012.1"/>
</dbReference>
<evidence type="ECO:0000256" key="9">
    <source>
        <dbReference type="PIRSR" id="PIRSR000077-1"/>
    </source>
</evidence>
<feature type="site" description="Contributes to redox potential value" evidence="9">
    <location>
        <position position="35"/>
    </location>
</feature>
<dbReference type="InterPro" id="IPR036249">
    <property type="entry name" value="Thioredoxin-like_sf"/>
</dbReference>
<keyword evidence="3" id="KW-0813">Transport</keyword>
<dbReference type="Pfam" id="PF00085">
    <property type="entry name" value="Thioredoxin"/>
    <property type="match status" value="1"/>
</dbReference>
<keyword evidence="6 10" id="KW-0676">Redox-active center</keyword>
<dbReference type="CDD" id="cd02947">
    <property type="entry name" value="TRX_family"/>
    <property type="match status" value="1"/>
</dbReference>
<reference evidence="12 13" key="1">
    <citation type="submission" date="2018-10" db="EMBL/GenBank/DDBJ databases">
        <title>Comparative functional genomics of the obligate endosymbiont Buchnera aphidicola.</title>
        <authorList>
            <person name="Chong R.A."/>
        </authorList>
    </citation>
    <scope>NUCLEOTIDE SEQUENCE [LARGE SCALE GENOMIC DNA]</scope>
    <source>
        <strain evidence="12 13">Aoe</strain>
    </source>
</reference>
<evidence type="ECO:0000256" key="10">
    <source>
        <dbReference type="PIRSR" id="PIRSR000077-4"/>
    </source>
</evidence>
<dbReference type="GO" id="GO:0015035">
    <property type="term" value="F:protein-disulfide reductase activity"/>
    <property type="evidence" value="ECO:0007669"/>
    <property type="project" value="UniProtKB-UniRule"/>
</dbReference>
<evidence type="ECO:0000259" key="11">
    <source>
        <dbReference type="PROSITE" id="PS51352"/>
    </source>
</evidence>
<comment type="similarity">
    <text evidence="2 8">Belongs to the thioredoxin family.</text>
</comment>
<keyword evidence="13" id="KW-1185">Reference proteome</keyword>
<feature type="site" description="Deprotonates C-terminal active site Cys" evidence="9">
    <location>
        <position position="28"/>
    </location>
</feature>
<feature type="site" description="Contributes to redox potential value" evidence="9">
    <location>
        <position position="36"/>
    </location>
</feature>
<feature type="active site" description="Nucleophile" evidence="9">
    <location>
        <position position="37"/>
    </location>
</feature>
<dbReference type="PANTHER" id="PTHR45663:SF11">
    <property type="entry name" value="GEO12009P1"/>
    <property type="match status" value="1"/>
</dbReference>
<dbReference type="InterPro" id="IPR005746">
    <property type="entry name" value="Thioredoxin"/>
</dbReference>
<gene>
    <name evidence="12" type="primary">trxA</name>
    <name evidence="12" type="ORF">D9V65_02385</name>
</gene>
<evidence type="ECO:0000256" key="3">
    <source>
        <dbReference type="ARBA" id="ARBA00022448"/>
    </source>
</evidence>
<keyword evidence="5 10" id="KW-1015">Disulfide bond</keyword>
<evidence type="ECO:0000256" key="5">
    <source>
        <dbReference type="ARBA" id="ARBA00023157"/>
    </source>
</evidence>
<evidence type="ECO:0000313" key="13">
    <source>
        <dbReference type="Proteomes" id="UP000298677"/>
    </source>
</evidence>
<dbReference type="Gene3D" id="3.40.30.10">
    <property type="entry name" value="Glutaredoxin"/>
    <property type="match status" value="1"/>
</dbReference>
<dbReference type="PRINTS" id="PR00421">
    <property type="entry name" value="THIOREDOXIN"/>
</dbReference>
<dbReference type="PIRSF" id="PIRSF000077">
    <property type="entry name" value="Thioredoxin"/>
    <property type="match status" value="1"/>
</dbReference>
<sequence>MKTKYVISITDNNFKEKILENKGFSLVDFWANWCHPCKLLAPVLEEVAKEYTSKLLFASINVEHNSIISNKYSIKGIPTLLLFKNGEVSANKVGFVSKQELISFLDEHLK</sequence>
<dbReference type="InterPro" id="IPR013766">
    <property type="entry name" value="Thioredoxin_domain"/>
</dbReference>
<dbReference type="EMBL" id="CP033012">
    <property type="protein sequence ID" value="QCI19589.1"/>
    <property type="molecule type" value="Genomic_DNA"/>
</dbReference>
<dbReference type="AlphaFoldDB" id="A0A4D6XVP6"/>
<organism evidence="12 13">
    <name type="scientific">Buchnera aphidicola</name>
    <name type="common">Anoecia oenotherae</name>
    <dbReference type="NCBI Taxonomy" id="1241833"/>
    <lineage>
        <taxon>Bacteria</taxon>
        <taxon>Pseudomonadati</taxon>
        <taxon>Pseudomonadota</taxon>
        <taxon>Gammaproteobacteria</taxon>
        <taxon>Enterobacterales</taxon>
        <taxon>Erwiniaceae</taxon>
        <taxon>Buchnera</taxon>
    </lineage>
</organism>
<dbReference type="GO" id="GO:0005829">
    <property type="term" value="C:cytosol"/>
    <property type="evidence" value="ECO:0007669"/>
    <property type="project" value="TreeGrafter"/>
</dbReference>
<comment type="function">
    <text evidence="1">Participates in various redox reactions through the reversible oxidation of its active center dithiol to a disulfide and catalyzes dithiol-disulfide exchange reactions.</text>
</comment>
<dbReference type="OrthoDB" id="9790390at2"/>
<evidence type="ECO:0000313" key="12">
    <source>
        <dbReference type="EMBL" id="QCI19589.1"/>
    </source>
</evidence>
<dbReference type="FunFam" id="3.40.30.10:FF:000001">
    <property type="entry name" value="Thioredoxin"/>
    <property type="match status" value="1"/>
</dbReference>
<protein>
    <recommendedName>
        <fullName evidence="7 8">Thioredoxin</fullName>
    </recommendedName>
</protein>
<dbReference type="PROSITE" id="PS51352">
    <property type="entry name" value="THIOREDOXIN_2"/>
    <property type="match status" value="1"/>
</dbReference>